<feature type="domain" description="MGS-like" evidence="11">
    <location>
        <begin position="1"/>
        <end position="143"/>
    </location>
</feature>
<accession>F3KUC2</accession>
<dbReference type="GO" id="GO:0003937">
    <property type="term" value="F:IMP cyclohydrolase activity"/>
    <property type="evidence" value="ECO:0007669"/>
    <property type="project" value="UniProtKB-UniRule"/>
</dbReference>
<dbReference type="FunFam" id="3.40.50.1380:FF:000001">
    <property type="entry name" value="Bifunctional purine biosynthesis protein PurH"/>
    <property type="match status" value="1"/>
</dbReference>
<dbReference type="Proteomes" id="UP000016368">
    <property type="component" value="Unassembled WGS sequence"/>
</dbReference>
<protein>
    <recommendedName>
        <fullName evidence="10">Bifunctional purine biosynthesis protein PurH</fullName>
    </recommendedName>
    <domain>
        <recommendedName>
            <fullName evidence="10">Phosphoribosylaminoimidazolecarboxamide formyltransferase</fullName>
            <ecNumber evidence="10">2.1.2.3</ecNumber>
        </recommendedName>
        <alternativeName>
            <fullName evidence="10">AICAR transformylase</fullName>
        </alternativeName>
    </domain>
    <domain>
        <recommendedName>
            <fullName evidence="10">IMP cyclohydrolase</fullName>
            <ecNumber evidence="10">3.5.4.10</ecNumber>
        </recommendedName>
        <alternativeName>
            <fullName evidence="10">ATIC</fullName>
        </alternativeName>
        <alternativeName>
            <fullName evidence="10">IMP synthase</fullName>
        </alternativeName>
        <alternativeName>
            <fullName evidence="10">Inosinicase</fullName>
        </alternativeName>
    </domain>
</protein>
<dbReference type="eggNOG" id="COG0138">
    <property type="taxonomic scope" value="Bacteria"/>
</dbReference>
<dbReference type="STRING" id="887062.HGR_10280"/>
<dbReference type="RefSeq" id="WP_006298122.1">
    <property type="nucleotide sequence ID" value="NZ_AEGR01000060.1"/>
</dbReference>
<dbReference type="HAMAP" id="MF_00139">
    <property type="entry name" value="PurH"/>
    <property type="match status" value="1"/>
</dbReference>
<evidence type="ECO:0000313" key="13">
    <source>
        <dbReference type="Proteomes" id="UP000016368"/>
    </source>
</evidence>
<sequence length="536" mass="57045">MQALLSVSDKTGILEFARELHQLGVRLLSTGGTAKLLADAGLPVTEVAEHTGFPEMLDGRVKTLHPKVHGGLLARADLPEHVAAMQAHGITRIDILAVNLYPFEATVAKPGCTLEDAIENIDIGGPAMVRSAAKNWKDVVVLTDASQYAGVLAELKTGGLSGISRKTRFALSVAAYNRIANYDAAISNYLSSVQLGDDGQPAAPAEYAGQANSNFVKLQDLRYGENPHQTAAFYRDLYPAPGSLVTAKQLQGKELSYNNIADADAAWECVKTFDTPACVIVKHANPCGVAVGKDALEAYGKAFKTDPTSAFGGILAFNRTVDGAVAQAITVANKHFVEVLMAPAYTPEALEIFKSKVNVRVLAIPLDGVKRDSKNAWERGLNSHDVKRVGSGLLIQTADNHELQRDDLKVVTKLAPTPQQIDDLLFAWKVAKFVKSNAIVFCSGGMTMGVGAGQMSRLDSARIASIKAEHAGLSLKGTAVASDAFFPFRDGLDVVAEAGATCVIQPGGSMRDQEVIAAADERGIAMVFSGVRHFRH</sequence>
<comment type="pathway">
    <text evidence="1 10">Purine metabolism; IMP biosynthesis via de novo pathway; IMP from 5-formamido-1-(5-phospho-D-ribosyl)imidazole-4-carboxamide: step 1/1.</text>
</comment>
<dbReference type="GO" id="GO:0004643">
    <property type="term" value="F:phosphoribosylaminoimidazolecarboxamide formyltransferase activity"/>
    <property type="evidence" value="ECO:0007669"/>
    <property type="project" value="UniProtKB-UniRule"/>
</dbReference>
<comment type="catalytic activity">
    <reaction evidence="9 10">
        <text>IMP + H2O = 5-formamido-1-(5-phospho-D-ribosyl)imidazole-4-carboxamide</text>
        <dbReference type="Rhea" id="RHEA:18445"/>
        <dbReference type="ChEBI" id="CHEBI:15377"/>
        <dbReference type="ChEBI" id="CHEBI:58053"/>
        <dbReference type="ChEBI" id="CHEBI:58467"/>
        <dbReference type="EC" id="3.5.4.10"/>
    </reaction>
</comment>
<evidence type="ECO:0000256" key="3">
    <source>
        <dbReference type="ARBA" id="ARBA00007667"/>
    </source>
</evidence>
<dbReference type="UniPathway" id="UPA00074">
    <property type="reaction ID" value="UER00133"/>
</dbReference>
<keyword evidence="4 10" id="KW-0808">Transferase</keyword>
<keyword evidence="13" id="KW-1185">Reference proteome</keyword>
<dbReference type="PROSITE" id="PS51855">
    <property type="entry name" value="MGS"/>
    <property type="match status" value="1"/>
</dbReference>
<comment type="catalytic activity">
    <reaction evidence="8 10">
        <text>(6R)-10-formyltetrahydrofolate + 5-amino-1-(5-phospho-beta-D-ribosyl)imidazole-4-carboxamide = 5-formamido-1-(5-phospho-D-ribosyl)imidazole-4-carboxamide + (6S)-5,6,7,8-tetrahydrofolate</text>
        <dbReference type="Rhea" id="RHEA:22192"/>
        <dbReference type="ChEBI" id="CHEBI:57453"/>
        <dbReference type="ChEBI" id="CHEBI:58467"/>
        <dbReference type="ChEBI" id="CHEBI:58475"/>
        <dbReference type="ChEBI" id="CHEBI:195366"/>
        <dbReference type="EC" id="2.1.2.3"/>
    </reaction>
</comment>
<dbReference type="EC" id="3.5.4.10" evidence="10"/>
<dbReference type="SUPFAM" id="SSF52335">
    <property type="entry name" value="Methylglyoxal synthase-like"/>
    <property type="match status" value="1"/>
</dbReference>
<comment type="caution">
    <text evidence="12">The sequence shown here is derived from an EMBL/GenBank/DDBJ whole genome shotgun (WGS) entry which is preliminary data.</text>
</comment>
<dbReference type="EMBL" id="AEGR01000060">
    <property type="protein sequence ID" value="EGI76672.1"/>
    <property type="molecule type" value="Genomic_DNA"/>
</dbReference>
<comment type="domain">
    <text evidence="10">The IMP cyclohydrolase activity resides in the N-terminal region.</text>
</comment>
<dbReference type="SMART" id="SM00851">
    <property type="entry name" value="MGS"/>
    <property type="match status" value="1"/>
</dbReference>
<dbReference type="NCBIfam" id="NF002049">
    <property type="entry name" value="PRK00881.1"/>
    <property type="match status" value="1"/>
</dbReference>
<keyword evidence="7 10" id="KW-0511">Multifunctional enzyme</keyword>
<dbReference type="PANTHER" id="PTHR11692:SF0">
    <property type="entry name" value="BIFUNCTIONAL PURINE BIOSYNTHESIS PROTEIN ATIC"/>
    <property type="match status" value="1"/>
</dbReference>
<dbReference type="GO" id="GO:0005829">
    <property type="term" value="C:cytosol"/>
    <property type="evidence" value="ECO:0007669"/>
    <property type="project" value="TreeGrafter"/>
</dbReference>
<dbReference type="SUPFAM" id="SSF53927">
    <property type="entry name" value="Cytidine deaminase-like"/>
    <property type="match status" value="1"/>
</dbReference>
<evidence type="ECO:0000256" key="2">
    <source>
        <dbReference type="ARBA" id="ARBA00004954"/>
    </source>
</evidence>
<evidence type="ECO:0000313" key="12">
    <source>
        <dbReference type="EMBL" id="EGI76672.1"/>
    </source>
</evidence>
<dbReference type="FunFam" id="3.40.140.20:FF:000001">
    <property type="entry name" value="Bifunctional purine biosynthesis protein PurH"/>
    <property type="match status" value="1"/>
</dbReference>
<dbReference type="EC" id="2.1.2.3" evidence="10"/>
<keyword evidence="5 10" id="KW-0658">Purine biosynthesis</keyword>
<evidence type="ECO:0000256" key="9">
    <source>
        <dbReference type="ARBA" id="ARBA00050687"/>
    </source>
</evidence>
<evidence type="ECO:0000256" key="4">
    <source>
        <dbReference type="ARBA" id="ARBA00022679"/>
    </source>
</evidence>
<dbReference type="Pfam" id="PF02142">
    <property type="entry name" value="MGS"/>
    <property type="match status" value="1"/>
</dbReference>
<evidence type="ECO:0000256" key="5">
    <source>
        <dbReference type="ARBA" id="ARBA00022755"/>
    </source>
</evidence>
<dbReference type="Pfam" id="PF01808">
    <property type="entry name" value="AICARFT_IMPCHas"/>
    <property type="match status" value="1"/>
</dbReference>
<evidence type="ECO:0000256" key="6">
    <source>
        <dbReference type="ARBA" id="ARBA00022801"/>
    </source>
</evidence>
<evidence type="ECO:0000256" key="10">
    <source>
        <dbReference type="HAMAP-Rule" id="MF_00139"/>
    </source>
</evidence>
<dbReference type="PANTHER" id="PTHR11692">
    <property type="entry name" value="BIFUNCTIONAL PURINE BIOSYNTHESIS PROTEIN PURH"/>
    <property type="match status" value="1"/>
</dbReference>
<dbReference type="Gene3D" id="3.40.50.1380">
    <property type="entry name" value="Methylglyoxal synthase-like domain"/>
    <property type="match status" value="1"/>
</dbReference>
<evidence type="ECO:0000259" key="11">
    <source>
        <dbReference type="PROSITE" id="PS51855"/>
    </source>
</evidence>
<comment type="similarity">
    <text evidence="3 10">Belongs to the PurH family.</text>
</comment>
<name>F3KUC2_9BURK</name>
<dbReference type="InterPro" id="IPR016193">
    <property type="entry name" value="Cytidine_deaminase-like"/>
</dbReference>
<dbReference type="FunFam" id="3.40.140.20:FF:000002">
    <property type="entry name" value="Bifunctional purine biosynthesis protein PurH"/>
    <property type="match status" value="1"/>
</dbReference>
<gene>
    <name evidence="10 12" type="primary">purH</name>
    <name evidence="12" type="ORF">HGR_10280</name>
</gene>
<dbReference type="InterPro" id="IPR002695">
    <property type="entry name" value="PurH-like"/>
</dbReference>
<dbReference type="GO" id="GO:0006189">
    <property type="term" value="P:'de novo' IMP biosynthetic process"/>
    <property type="evidence" value="ECO:0007669"/>
    <property type="project" value="UniProtKB-UniRule"/>
</dbReference>
<dbReference type="PIRSF" id="PIRSF000414">
    <property type="entry name" value="AICARFT_IMPCHas"/>
    <property type="match status" value="1"/>
</dbReference>
<evidence type="ECO:0000256" key="8">
    <source>
        <dbReference type="ARBA" id="ARBA00050488"/>
    </source>
</evidence>
<keyword evidence="6 10" id="KW-0378">Hydrolase</keyword>
<dbReference type="NCBIfam" id="TIGR00355">
    <property type="entry name" value="purH"/>
    <property type="match status" value="1"/>
</dbReference>
<evidence type="ECO:0000256" key="7">
    <source>
        <dbReference type="ARBA" id="ARBA00023268"/>
    </source>
</evidence>
<dbReference type="InterPro" id="IPR024051">
    <property type="entry name" value="AICAR_Tfase_dup_dom_sf"/>
</dbReference>
<dbReference type="AlphaFoldDB" id="F3KUC2"/>
<evidence type="ECO:0000256" key="1">
    <source>
        <dbReference type="ARBA" id="ARBA00004844"/>
    </source>
</evidence>
<organism evidence="12 13">
    <name type="scientific">Hylemonella gracilis ATCC 19624</name>
    <dbReference type="NCBI Taxonomy" id="887062"/>
    <lineage>
        <taxon>Bacteria</taxon>
        <taxon>Pseudomonadati</taxon>
        <taxon>Pseudomonadota</taxon>
        <taxon>Betaproteobacteria</taxon>
        <taxon>Burkholderiales</taxon>
        <taxon>Comamonadaceae</taxon>
        <taxon>Hylemonella</taxon>
    </lineage>
</organism>
<reference evidence="12 13" key="1">
    <citation type="journal article" date="2011" name="EMBO J.">
        <title>Structural diversity of bacterial flagellar motors.</title>
        <authorList>
            <person name="Chen S."/>
            <person name="Beeby M."/>
            <person name="Murphy G.E."/>
            <person name="Leadbetter J.R."/>
            <person name="Hendrixson D.R."/>
            <person name="Briegel A."/>
            <person name="Li Z."/>
            <person name="Shi J."/>
            <person name="Tocheva E.I."/>
            <person name="Muller A."/>
            <person name="Dobro M.J."/>
            <person name="Jensen G.J."/>
        </authorList>
    </citation>
    <scope>NUCLEOTIDE SEQUENCE [LARGE SCALE GENOMIC DNA]</scope>
    <source>
        <strain evidence="12 13">ATCC 19624</strain>
    </source>
</reference>
<dbReference type="SMART" id="SM00798">
    <property type="entry name" value="AICARFT_IMPCHas"/>
    <property type="match status" value="1"/>
</dbReference>
<dbReference type="InterPro" id="IPR036914">
    <property type="entry name" value="MGS-like_dom_sf"/>
</dbReference>
<dbReference type="Gene3D" id="3.40.140.20">
    <property type="match status" value="2"/>
</dbReference>
<proteinExistence type="inferred from homology"/>
<dbReference type="CDD" id="cd01421">
    <property type="entry name" value="IMPCH"/>
    <property type="match status" value="1"/>
</dbReference>
<dbReference type="InterPro" id="IPR011607">
    <property type="entry name" value="MGS-like_dom"/>
</dbReference>
<dbReference type="OrthoDB" id="9802065at2"/>
<comment type="pathway">
    <text evidence="2 10">Purine metabolism; IMP biosynthesis via de novo pathway; 5-formamido-1-(5-phospho-D-ribosyl)imidazole-4-carboxamide from 5-amino-1-(5-phospho-D-ribosyl)imidazole-4-carboxamide (10-formyl THF route): step 1/1.</text>
</comment>